<feature type="signal peptide" evidence="2">
    <location>
        <begin position="1"/>
        <end position="20"/>
    </location>
</feature>
<reference evidence="3" key="1">
    <citation type="submission" date="2020-06" db="EMBL/GenBank/DDBJ databases">
        <authorList>
            <consortium name="Plant Systems Biology data submission"/>
        </authorList>
    </citation>
    <scope>NUCLEOTIDE SEQUENCE</scope>
    <source>
        <strain evidence="3">D6</strain>
    </source>
</reference>
<protein>
    <submittedName>
        <fullName evidence="3">Uncharacterized protein</fullName>
    </submittedName>
</protein>
<feature type="transmembrane region" description="Helical" evidence="1">
    <location>
        <begin position="190"/>
        <end position="209"/>
    </location>
</feature>
<organism evidence="3 4">
    <name type="scientific">Seminavis robusta</name>
    <dbReference type="NCBI Taxonomy" id="568900"/>
    <lineage>
        <taxon>Eukaryota</taxon>
        <taxon>Sar</taxon>
        <taxon>Stramenopiles</taxon>
        <taxon>Ochrophyta</taxon>
        <taxon>Bacillariophyta</taxon>
        <taxon>Bacillariophyceae</taxon>
        <taxon>Bacillariophycidae</taxon>
        <taxon>Naviculales</taxon>
        <taxon>Naviculaceae</taxon>
        <taxon>Seminavis</taxon>
    </lineage>
</organism>
<comment type="caution">
    <text evidence="3">The sequence shown here is derived from an EMBL/GenBank/DDBJ whole genome shotgun (WGS) entry which is preliminary data.</text>
</comment>
<evidence type="ECO:0000313" key="3">
    <source>
        <dbReference type="EMBL" id="CAB9502647.1"/>
    </source>
</evidence>
<dbReference type="Proteomes" id="UP001153069">
    <property type="component" value="Unassembled WGS sequence"/>
</dbReference>
<keyword evidence="2" id="KW-0732">Signal</keyword>
<proteinExistence type="predicted"/>
<evidence type="ECO:0000256" key="2">
    <source>
        <dbReference type="SAM" id="SignalP"/>
    </source>
</evidence>
<sequence>MPILQALLCFVLVALPTGNGIRIPARLVKNSLSTAKPERGHVAANNGHIINNDDLHLGGASNKTSTEISGDQGNTTRDHAGLRPRMVWKSLKVKVTEILVQLRIGASHCLLGDHYVAFLPRDTTVDVIAKLVLEPLFFHPKHGVTLQRKASRLLLFLYDTSKKAQAIFRISALGAWGLQFQKQFGRGLEVFFLPTLLYAVYMNCIYFVAAKTQHG</sequence>
<name>A0A9N8H7J5_9STRA</name>
<keyword evidence="1" id="KW-0812">Transmembrane</keyword>
<evidence type="ECO:0000256" key="1">
    <source>
        <dbReference type="SAM" id="Phobius"/>
    </source>
</evidence>
<keyword evidence="1" id="KW-1133">Transmembrane helix</keyword>
<evidence type="ECO:0000313" key="4">
    <source>
        <dbReference type="Proteomes" id="UP001153069"/>
    </source>
</evidence>
<dbReference type="AlphaFoldDB" id="A0A9N8H7J5"/>
<gene>
    <name evidence="3" type="ORF">SEMRO_142_G066240.1</name>
</gene>
<dbReference type="EMBL" id="CAICTM010000141">
    <property type="protein sequence ID" value="CAB9502647.1"/>
    <property type="molecule type" value="Genomic_DNA"/>
</dbReference>
<accession>A0A9N8H7J5</accession>
<feature type="chain" id="PRO_5040428727" evidence="2">
    <location>
        <begin position="21"/>
        <end position="215"/>
    </location>
</feature>
<dbReference type="OrthoDB" id="205993at2759"/>
<keyword evidence="1" id="KW-0472">Membrane</keyword>
<keyword evidence="4" id="KW-1185">Reference proteome</keyword>